<evidence type="ECO:0000313" key="1">
    <source>
        <dbReference type="EMBL" id="CUO65454.1"/>
    </source>
</evidence>
<organism evidence="1 2">
    <name type="scientific">Clostridium disporicum</name>
    <dbReference type="NCBI Taxonomy" id="84024"/>
    <lineage>
        <taxon>Bacteria</taxon>
        <taxon>Bacillati</taxon>
        <taxon>Bacillota</taxon>
        <taxon>Clostridia</taxon>
        <taxon>Eubacteriales</taxon>
        <taxon>Clostridiaceae</taxon>
        <taxon>Clostridium</taxon>
    </lineage>
</organism>
<gene>
    <name evidence="1" type="ORF">ERS852470_02968</name>
</gene>
<dbReference type="OrthoDB" id="1956765at2"/>
<name>A0A174GSA0_9CLOT</name>
<dbReference type="Proteomes" id="UP000095558">
    <property type="component" value="Unassembled WGS sequence"/>
</dbReference>
<protein>
    <submittedName>
        <fullName evidence="1">Uncharacterized protein</fullName>
    </submittedName>
</protein>
<sequence length="78" mass="9268">MKLDKFIERILENVMSLEGIEKIKEYIKEDMELCGFNYDTTKVECQVLDEYNNYDPRVEISSEGYPDGEIIFIDNYLD</sequence>
<proteinExistence type="predicted"/>
<dbReference type="EMBL" id="CYZV01000037">
    <property type="protein sequence ID" value="CUO65454.1"/>
    <property type="molecule type" value="Genomic_DNA"/>
</dbReference>
<reference evidence="1 2" key="1">
    <citation type="submission" date="2015-09" db="EMBL/GenBank/DDBJ databases">
        <authorList>
            <consortium name="Pathogen Informatics"/>
        </authorList>
    </citation>
    <scope>NUCLEOTIDE SEQUENCE [LARGE SCALE GENOMIC DNA]</scope>
    <source>
        <strain evidence="1 2">2789STDY5834855</strain>
    </source>
</reference>
<evidence type="ECO:0000313" key="2">
    <source>
        <dbReference type="Proteomes" id="UP000095558"/>
    </source>
</evidence>
<accession>A0A174GSA0</accession>
<dbReference type="AlphaFoldDB" id="A0A174GSA0"/>
<dbReference type="RefSeq" id="WP_055277660.1">
    <property type="nucleotide sequence ID" value="NZ_CYZV01000037.1"/>
</dbReference>